<dbReference type="AlphaFoldDB" id="A0A9N9KY55"/>
<dbReference type="Pfam" id="PF14880">
    <property type="entry name" value="COX14"/>
    <property type="match status" value="1"/>
</dbReference>
<dbReference type="InterPro" id="IPR029208">
    <property type="entry name" value="COX14"/>
</dbReference>
<evidence type="ECO:0000256" key="4">
    <source>
        <dbReference type="ARBA" id="ARBA00023136"/>
    </source>
</evidence>
<accession>A0A9N9KY55</accession>
<evidence type="ECO:0000256" key="2">
    <source>
        <dbReference type="ARBA" id="ARBA00022692"/>
    </source>
</evidence>
<feature type="transmembrane region" description="Helical" evidence="6">
    <location>
        <begin position="85"/>
        <end position="106"/>
    </location>
</feature>
<keyword evidence="2 6" id="KW-0812">Transmembrane</keyword>
<feature type="region of interest" description="Disordered" evidence="5">
    <location>
        <begin position="187"/>
        <end position="281"/>
    </location>
</feature>
<dbReference type="EMBL" id="CAJVRL010000067">
    <property type="protein sequence ID" value="CAG8956009.1"/>
    <property type="molecule type" value="Genomic_DNA"/>
</dbReference>
<proteinExistence type="predicted"/>
<feature type="compositionally biased region" description="Basic and acidic residues" evidence="5">
    <location>
        <begin position="207"/>
        <end position="226"/>
    </location>
</feature>
<gene>
    <name evidence="7" type="ORF">HYFRA_00008865</name>
</gene>
<evidence type="ECO:0000256" key="6">
    <source>
        <dbReference type="SAM" id="Phobius"/>
    </source>
</evidence>
<dbReference type="OrthoDB" id="4205486at2759"/>
<reference evidence="7" key="1">
    <citation type="submission" date="2021-07" db="EMBL/GenBank/DDBJ databases">
        <authorList>
            <person name="Durling M."/>
        </authorList>
    </citation>
    <scope>NUCLEOTIDE SEQUENCE</scope>
</reference>
<feature type="compositionally biased region" description="Polar residues" evidence="5">
    <location>
        <begin position="1"/>
        <end position="18"/>
    </location>
</feature>
<feature type="region of interest" description="Disordered" evidence="5">
    <location>
        <begin position="1"/>
        <end position="48"/>
    </location>
</feature>
<evidence type="ECO:0000256" key="5">
    <source>
        <dbReference type="SAM" id="MobiDB-lite"/>
    </source>
</evidence>
<evidence type="ECO:0000313" key="7">
    <source>
        <dbReference type="EMBL" id="CAG8956009.1"/>
    </source>
</evidence>
<name>A0A9N9KY55_9HELO</name>
<keyword evidence="8" id="KW-1185">Reference proteome</keyword>
<organism evidence="7 8">
    <name type="scientific">Hymenoscyphus fraxineus</name>
    <dbReference type="NCBI Taxonomy" id="746836"/>
    <lineage>
        <taxon>Eukaryota</taxon>
        <taxon>Fungi</taxon>
        <taxon>Dikarya</taxon>
        <taxon>Ascomycota</taxon>
        <taxon>Pezizomycotina</taxon>
        <taxon>Leotiomycetes</taxon>
        <taxon>Helotiales</taxon>
        <taxon>Helotiaceae</taxon>
        <taxon>Hymenoscyphus</taxon>
    </lineage>
</organism>
<dbReference type="GO" id="GO:0016020">
    <property type="term" value="C:membrane"/>
    <property type="evidence" value="ECO:0007669"/>
    <property type="project" value="UniProtKB-SubCell"/>
</dbReference>
<evidence type="ECO:0000256" key="3">
    <source>
        <dbReference type="ARBA" id="ARBA00022989"/>
    </source>
</evidence>
<dbReference type="Proteomes" id="UP000696280">
    <property type="component" value="Unassembled WGS sequence"/>
</dbReference>
<evidence type="ECO:0000256" key="1">
    <source>
        <dbReference type="ARBA" id="ARBA00004167"/>
    </source>
</evidence>
<feature type="compositionally biased region" description="Basic and acidic residues" evidence="5">
    <location>
        <begin position="234"/>
        <end position="248"/>
    </location>
</feature>
<comment type="subcellular location">
    <subcellularLocation>
        <location evidence="1">Membrane</location>
        <topology evidence="1">Single-pass membrane protein</topology>
    </subcellularLocation>
</comment>
<protein>
    <submittedName>
        <fullName evidence="7">Uncharacterized protein</fullName>
    </submittedName>
</protein>
<keyword evidence="3 6" id="KW-1133">Transmembrane helix</keyword>
<evidence type="ECO:0000313" key="8">
    <source>
        <dbReference type="Proteomes" id="UP000696280"/>
    </source>
</evidence>
<sequence length="281" mass="31261">MPRSATDATRFTATTPHASTKPLPLGSKPPFNSQPTRKPGPAGETPQEKVRRLRAAADRARDAQVSTFDKFLVRGRVWADRAHRFTALSLIFATVVAGGVTVYALGDMMIHNRRKRREFIAEQQALHTSALRTAQLAIDHGTASEEQIKFMDRERQYHADLEAEKAARAARGGIFKRSKDWMLSGLKKEEQGDDVGTSEQTWGYDGQSKEDDSLGLRESDPVRAMEDTQSALTDKAKQAFADEKERQRSGGPLDRIGTKTADEDSDQQPKSGGWTSFMVRR</sequence>
<keyword evidence="4 6" id="KW-0472">Membrane</keyword>
<comment type="caution">
    <text evidence="7">The sequence shown here is derived from an EMBL/GenBank/DDBJ whole genome shotgun (WGS) entry which is preliminary data.</text>
</comment>